<keyword evidence="17" id="KW-1185">Reference proteome</keyword>
<keyword evidence="6 12" id="KW-0812">Transmembrane</keyword>
<feature type="transmembrane region" description="Helical" evidence="12">
    <location>
        <begin position="315"/>
        <end position="338"/>
    </location>
</feature>
<keyword evidence="3 12" id="KW-0813">Transport</keyword>
<evidence type="ECO:0000256" key="8">
    <source>
        <dbReference type="ARBA" id="ARBA00022958"/>
    </source>
</evidence>
<keyword evidence="7 12" id="KW-0769">Symport</keyword>
<keyword evidence="8 12" id="KW-0630">Potassium</keyword>
<dbReference type="Pfam" id="PF02705">
    <property type="entry name" value="K_trans"/>
    <property type="match status" value="1"/>
</dbReference>
<reference evidence="16 17" key="1">
    <citation type="submission" date="2020-01" db="EMBL/GenBank/DDBJ databases">
        <authorList>
            <person name="Deng T."/>
        </authorList>
    </citation>
    <scope>NUCLEOTIDE SEQUENCE [LARGE SCALE GENOMIC DNA]</scope>
    <source>
        <strain evidence="16 17">5221</strain>
    </source>
</reference>
<protein>
    <recommendedName>
        <fullName evidence="12">Probable potassium transport system protein Kup</fullName>
    </recommendedName>
</protein>
<comment type="function">
    <text evidence="12">Transport of potassium into the cell. Likely operates as a K(+):H(+) symporter.</text>
</comment>
<evidence type="ECO:0000256" key="5">
    <source>
        <dbReference type="ARBA" id="ARBA00022538"/>
    </source>
</evidence>
<feature type="transmembrane region" description="Helical" evidence="12">
    <location>
        <begin position="408"/>
        <end position="428"/>
    </location>
</feature>
<dbReference type="InterPro" id="IPR053951">
    <property type="entry name" value="K_trans_N"/>
</dbReference>
<dbReference type="PANTHER" id="PTHR30540:SF79">
    <property type="entry name" value="LOW AFFINITY POTASSIUM TRANSPORT SYSTEM PROTEIN KUP"/>
    <property type="match status" value="1"/>
</dbReference>
<comment type="similarity">
    <text evidence="2 12">Belongs to the HAK/KUP transporter (TC 2.A.72) family.</text>
</comment>
<evidence type="ECO:0000256" key="1">
    <source>
        <dbReference type="ARBA" id="ARBA00004141"/>
    </source>
</evidence>
<keyword evidence="10 12" id="KW-0406">Ion transport</keyword>
<sequence length="698" mass="74052">MDASGANTAPAEPAAADQPPAPDPAQATPAAQAAQAPPTETSAAGAAQAPPARAGCSTAGLDAVGAPEDHPRHTSPLLVLIIGAMGVVFGDIGTSPLYSLQTVFSVHHNSVDPSEQDVLGVISMVLWCIMLIVSFTYVGLILRADNQGEGGILSLAALIGRKLGKRSSRASAALILAVIGASLFYGDSLITPAISVMSSIEGLEVANPAFAEYVVPAAIVVLTALFAVQRWGTGFIGRAFGPIMIAWFVVIAALGVPQIVANPSILRAVSPTYALAFAIDRPFVAFIAIGAVVLSVTGVEALYADMGHFGRRPIMLAWFCLICPALLLNYFGQGAMILRHPDAIDNPFFHLAPDWARIPLVVLATCATVIASQAVISGAFSVSRQATRLSLLPRLKVIQTSRREGGQIYMPAVNAGLFLGVLALILSFKSSEALASAYGLSVTGTLILELSLFLLLAQAVWKWNLAAVIAVGAVIGGVELSLFAANVVKVASGGWLPLLIASVIIVVMTTWLRGSRIMFGRRADMEGPIDDFVEEVHERGISRVPGVAVYPHGDPTTAPLALRRNVEFNHVLHEHVVILTIKHLGVPHVRRESRVVITDLGRPGDGIVHVYYRVGFNDSQDVPRALRQAVGRSAELDFDASDARYVLSVFRIEPGEDTCMPRWQKFLFRVLEKASTNRTQALHLPGSRTIVMGASAEL</sequence>
<feature type="transmembrane region" description="Helical" evidence="12">
    <location>
        <begin position="170"/>
        <end position="190"/>
    </location>
</feature>
<evidence type="ECO:0000256" key="13">
    <source>
        <dbReference type="SAM" id="MobiDB-lite"/>
    </source>
</evidence>
<dbReference type="InterPro" id="IPR023051">
    <property type="entry name" value="Kup"/>
</dbReference>
<dbReference type="PANTHER" id="PTHR30540">
    <property type="entry name" value="OSMOTIC STRESS POTASSIUM TRANSPORTER"/>
    <property type="match status" value="1"/>
</dbReference>
<evidence type="ECO:0000313" key="16">
    <source>
        <dbReference type="EMBL" id="MYM19810.1"/>
    </source>
</evidence>
<feature type="transmembrane region" description="Helical" evidence="12">
    <location>
        <begin position="494"/>
        <end position="512"/>
    </location>
</feature>
<proteinExistence type="inferred from homology"/>
<evidence type="ECO:0000259" key="14">
    <source>
        <dbReference type="Pfam" id="PF02705"/>
    </source>
</evidence>
<evidence type="ECO:0000256" key="6">
    <source>
        <dbReference type="ARBA" id="ARBA00022692"/>
    </source>
</evidence>
<evidence type="ECO:0000256" key="4">
    <source>
        <dbReference type="ARBA" id="ARBA00022475"/>
    </source>
</evidence>
<keyword evidence="11 12" id="KW-0472">Membrane</keyword>
<organism evidence="16 17">
    <name type="scientific">Brevibacterium rongguiense</name>
    <dbReference type="NCBI Taxonomy" id="2695267"/>
    <lineage>
        <taxon>Bacteria</taxon>
        <taxon>Bacillati</taxon>
        <taxon>Actinomycetota</taxon>
        <taxon>Actinomycetes</taxon>
        <taxon>Micrococcales</taxon>
        <taxon>Brevibacteriaceae</taxon>
        <taxon>Brevibacterium</taxon>
    </lineage>
</organism>
<feature type="transmembrane region" description="Helical" evidence="12">
    <location>
        <begin position="434"/>
        <end position="456"/>
    </location>
</feature>
<keyword evidence="5 12" id="KW-0633">Potassium transport</keyword>
<evidence type="ECO:0000256" key="2">
    <source>
        <dbReference type="ARBA" id="ARBA00007019"/>
    </source>
</evidence>
<feature type="transmembrane region" description="Helical" evidence="12">
    <location>
        <begin position="210"/>
        <end position="228"/>
    </location>
</feature>
<evidence type="ECO:0000256" key="7">
    <source>
        <dbReference type="ARBA" id="ARBA00022847"/>
    </source>
</evidence>
<dbReference type="HAMAP" id="MF_01522">
    <property type="entry name" value="Kup"/>
    <property type="match status" value="1"/>
</dbReference>
<comment type="caution">
    <text evidence="16">The sequence shown here is derived from an EMBL/GenBank/DDBJ whole genome shotgun (WGS) entry which is preliminary data.</text>
</comment>
<feature type="transmembrane region" description="Helical" evidence="12">
    <location>
        <begin position="240"/>
        <end position="261"/>
    </location>
</feature>
<feature type="transmembrane region" description="Helical" evidence="12">
    <location>
        <begin position="118"/>
        <end position="142"/>
    </location>
</feature>
<dbReference type="GO" id="GO:0015293">
    <property type="term" value="F:symporter activity"/>
    <property type="evidence" value="ECO:0007669"/>
    <property type="project" value="UniProtKB-UniRule"/>
</dbReference>
<feature type="region of interest" description="Disordered" evidence="13">
    <location>
        <begin position="1"/>
        <end position="54"/>
    </location>
</feature>
<gene>
    <name evidence="12" type="primary">kup</name>
    <name evidence="16" type="ORF">GSY69_07460</name>
</gene>
<feature type="transmembrane region" description="Helical" evidence="12">
    <location>
        <begin position="281"/>
        <end position="303"/>
    </location>
</feature>
<evidence type="ECO:0000256" key="3">
    <source>
        <dbReference type="ARBA" id="ARBA00022448"/>
    </source>
</evidence>
<dbReference type="GO" id="GO:0005886">
    <property type="term" value="C:plasma membrane"/>
    <property type="evidence" value="ECO:0007669"/>
    <property type="project" value="UniProtKB-SubCell"/>
</dbReference>
<evidence type="ECO:0000256" key="10">
    <source>
        <dbReference type="ARBA" id="ARBA00023065"/>
    </source>
</evidence>
<evidence type="ECO:0000256" key="9">
    <source>
        <dbReference type="ARBA" id="ARBA00022989"/>
    </source>
</evidence>
<dbReference type="InterPro" id="IPR053952">
    <property type="entry name" value="K_trans_C"/>
</dbReference>
<feature type="transmembrane region" description="Helical" evidence="12">
    <location>
        <begin position="463"/>
        <end position="488"/>
    </location>
</feature>
<keyword evidence="9 12" id="KW-1133">Transmembrane helix</keyword>
<dbReference type="InterPro" id="IPR003855">
    <property type="entry name" value="K+_transporter"/>
</dbReference>
<dbReference type="AlphaFoldDB" id="A0A6N9H6Z2"/>
<evidence type="ECO:0000259" key="15">
    <source>
        <dbReference type="Pfam" id="PF22776"/>
    </source>
</evidence>
<dbReference type="EMBL" id="WWEQ01000025">
    <property type="protein sequence ID" value="MYM19810.1"/>
    <property type="molecule type" value="Genomic_DNA"/>
</dbReference>
<feature type="compositionally biased region" description="Low complexity" evidence="13">
    <location>
        <begin position="8"/>
        <end position="54"/>
    </location>
</feature>
<feature type="domain" description="K+ potassium transporter C-terminal" evidence="15">
    <location>
        <begin position="545"/>
        <end position="698"/>
    </location>
</feature>
<comment type="subcellular location">
    <subcellularLocation>
        <location evidence="12">Cell membrane</location>
        <topology evidence="12">Multi-pass membrane protein</topology>
    </subcellularLocation>
    <subcellularLocation>
        <location evidence="1">Membrane</location>
        <topology evidence="1">Multi-pass membrane protein</topology>
    </subcellularLocation>
</comment>
<comment type="catalytic activity">
    <reaction evidence="12">
        <text>K(+)(in) + H(+)(in) = K(+)(out) + H(+)(out)</text>
        <dbReference type="Rhea" id="RHEA:28490"/>
        <dbReference type="ChEBI" id="CHEBI:15378"/>
        <dbReference type="ChEBI" id="CHEBI:29103"/>
    </reaction>
</comment>
<keyword evidence="4 12" id="KW-1003">Cell membrane</keyword>
<dbReference type="GO" id="GO:0015079">
    <property type="term" value="F:potassium ion transmembrane transporter activity"/>
    <property type="evidence" value="ECO:0007669"/>
    <property type="project" value="UniProtKB-UniRule"/>
</dbReference>
<feature type="domain" description="K+ potassium transporter integral membrane" evidence="14">
    <location>
        <begin position="81"/>
        <end position="534"/>
    </location>
</feature>
<name>A0A6N9H6Z2_9MICO</name>
<accession>A0A6N9H6Z2</accession>
<dbReference type="Pfam" id="PF22776">
    <property type="entry name" value="K_trans_C"/>
    <property type="match status" value="1"/>
</dbReference>
<evidence type="ECO:0000313" key="17">
    <source>
        <dbReference type="Proteomes" id="UP000469215"/>
    </source>
</evidence>
<feature type="transmembrane region" description="Helical" evidence="12">
    <location>
        <begin position="77"/>
        <end position="98"/>
    </location>
</feature>
<evidence type="ECO:0000256" key="12">
    <source>
        <dbReference type="HAMAP-Rule" id="MF_01522"/>
    </source>
</evidence>
<evidence type="ECO:0000256" key="11">
    <source>
        <dbReference type="ARBA" id="ARBA00023136"/>
    </source>
</evidence>
<feature type="transmembrane region" description="Helical" evidence="12">
    <location>
        <begin position="358"/>
        <end position="382"/>
    </location>
</feature>
<dbReference type="Proteomes" id="UP000469215">
    <property type="component" value="Unassembled WGS sequence"/>
</dbReference>